<dbReference type="AlphaFoldDB" id="A0AA88E6E9"/>
<dbReference type="EMBL" id="BTGU01000636">
    <property type="protein sequence ID" value="GMN68528.1"/>
    <property type="molecule type" value="Genomic_DNA"/>
</dbReference>
<evidence type="ECO:0000313" key="2">
    <source>
        <dbReference type="Proteomes" id="UP001187192"/>
    </source>
</evidence>
<keyword evidence="2" id="KW-1185">Reference proteome</keyword>
<proteinExistence type="predicted"/>
<reference evidence="1" key="1">
    <citation type="submission" date="2023-07" db="EMBL/GenBank/DDBJ databases">
        <title>draft genome sequence of fig (Ficus carica).</title>
        <authorList>
            <person name="Takahashi T."/>
            <person name="Nishimura K."/>
        </authorList>
    </citation>
    <scope>NUCLEOTIDE SEQUENCE</scope>
</reference>
<comment type="caution">
    <text evidence="1">The sequence shown here is derived from an EMBL/GenBank/DDBJ whole genome shotgun (WGS) entry which is preliminary data.</text>
</comment>
<organism evidence="1 2">
    <name type="scientific">Ficus carica</name>
    <name type="common">Common fig</name>
    <dbReference type="NCBI Taxonomy" id="3494"/>
    <lineage>
        <taxon>Eukaryota</taxon>
        <taxon>Viridiplantae</taxon>
        <taxon>Streptophyta</taxon>
        <taxon>Embryophyta</taxon>
        <taxon>Tracheophyta</taxon>
        <taxon>Spermatophyta</taxon>
        <taxon>Magnoliopsida</taxon>
        <taxon>eudicotyledons</taxon>
        <taxon>Gunneridae</taxon>
        <taxon>Pentapetalae</taxon>
        <taxon>rosids</taxon>
        <taxon>fabids</taxon>
        <taxon>Rosales</taxon>
        <taxon>Moraceae</taxon>
        <taxon>Ficeae</taxon>
        <taxon>Ficus</taxon>
    </lineage>
</organism>
<accession>A0AA88E6E9</accession>
<dbReference type="Proteomes" id="UP001187192">
    <property type="component" value="Unassembled WGS sequence"/>
</dbReference>
<protein>
    <submittedName>
        <fullName evidence="1">Uncharacterized protein</fullName>
    </submittedName>
</protein>
<sequence>MTTTMEAQGYIIINRRTQPWSPIGRRGQRCIEGEPSIGAEEVAVVVVTREEVVVVVARAHDSGAAFARAPTTEDLIVRDSSCNPTGYCYHHLYTVGFSLLVPPRLYLPRGGEVLPPILLHPWQHAGPPIC</sequence>
<gene>
    <name evidence="1" type="ORF">TIFTF001_037586</name>
</gene>
<evidence type="ECO:0000313" key="1">
    <source>
        <dbReference type="EMBL" id="GMN68528.1"/>
    </source>
</evidence>
<name>A0AA88E6E9_FICCA</name>